<dbReference type="CDD" id="cd05013">
    <property type="entry name" value="SIS_RpiR"/>
    <property type="match status" value="1"/>
</dbReference>
<dbReference type="SUPFAM" id="SSF53697">
    <property type="entry name" value="SIS domain"/>
    <property type="match status" value="1"/>
</dbReference>
<comment type="caution">
    <text evidence="6">The sequence shown here is derived from an EMBL/GenBank/DDBJ whole genome shotgun (WGS) entry which is preliminary data.</text>
</comment>
<evidence type="ECO:0000256" key="3">
    <source>
        <dbReference type="ARBA" id="ARBA00023163"/>
    </source>
</evidence>
<keyword evidence="3" id="KW-0804">Transcription</keyword>
<dbReference type="InterPro" id="IPR001347">
    <property type="entry name" value="SIS_dom"/>
</dbReference>
<name>A0ABT9YQV9_9STRE</name>
<dbReference type="Pfam" id="PF01418">
    <property type="entry name" value="HTH_6"/>
    <property type="match status" value="1"/>
</dbReference>
<sequence>MTKVSNTIAIIEKNLSAMTEVEAQIAQYFTTHALTADDLSSQQVAMDLHVSQAALTRFAKKCGFSGYRAFIFEYLNSRDSVEQSFEHLKHPLTKRVLLDYDDITQQSHQLIDEDQLQRIAELIEEADRVYFFGQGSSGLVAREMKLRLMRLGVICEALTDQESFAWTISILDPKCLVIGFSLSGSTMTVLNSLTAAKEKGAKTVLFSTQAADHKEEYTETVTLASVPHLDYGNRISPQFPMLILLDILYAYFLEINREQKEAIFNAYTFPPANQKV</sequence>
<dbReference type="InterPro" id="IPR047640">
    <property type="entry name" value="RpiR-like"/>
</dbReference>
<protein>
    <submittedName>
        <fullName evidence="6">DNA-binding MurR/RpiR family transcriptional regulator</fullName>
    </submittedName>
</protein>
<evidence type="ECO:0000259" key="5">
    <source>
        <dbReference type="PROSITE" id="PS51464"/>
    </source>
</evidence>
<accession>A0ABT9YQV9</accession>
<keyword evidence="2 6" id="KW-0238">DNA-binding</keyword>
<dbReference type="Gene3D" id="3.40.50.10490">
    <property type="entry name" value="Glucose-6-phosphate isomerase like protein, domain 1"/>
    <property type="match status" value="1"/>
</dbReference>
<evidence type="ECO:0000313" key="7">
    <source>
        <dbReference type="Proteomes" id="UP001223079"/>
    </source>
</evidence>
<gene>
    <name evidence="6" type="ORF">J2S23_000935</name>
</gene>
<feature type="domain" description="HTH rpiR-type" evidence="4">
    <location>
        <begin position="5"/>
        <end position="81"/>
    </location>
</feature>
<dbReference type="RefSeq" id="WP_307121584.1">
    <property type="nucleotide sequence ID" value="NZ_JAUSTM010000007.1"/>
</dbReference>
<dbReference type="PROSITE" id="PS51071">
    <property type="entry name" value="HTH_RPIR"/>
    <property type="match status" value="1"/>
</dbReference>
<dbReference type="PROSITE" id="PS51464">
    <property type="entry name" value="SIS"/>
    <property type="match status" value="1"/>
</dbReference>
<evidence type="ECO:0000259" key="4">
    <source>
        <dbReference type="PROSITE" id="PS51071"/>
    </source>
</evidence>
<dbReference type="InterPro" id="IPR000281">
    <property type="entry name" value="HTH_RpiR"/>
</dbReference>
<evidence type="ECO:0000313" key="6">
    <source>
        <dbReference type="EMBL" id="MDQ0222383.1"/>
    </source>
</evidence>
<proteinExistence type="predicted"/>
<dbReference type="Gene3D" id="1.10.10.10">
    <property type="entry name" value="Winged helix-like DNA-binding domain superfamily/Winged helix DNA-binding domain"/>
    <property type="match status" value="1"/>
</dbReference>
<dbReference type="InterPro" id="IPR035472">
    <property type="entry name" value="RpiR-like_SIS"/>
</dbReference>
<evidence type="ECO:0000256" key="1">
    <source>
        <dbReference type="ARBA" id="ARBA00023015"/>
    </source>
</evidence>
<dbReference type="InterPro" id="IPR046348">
    <property type="entry name" value="SIS_dom_sf"/>
</dbReference>
<dbReference type="SUPFAM" id="SSF46689">
    <property type="entry name" value="Homeodomain-like"/>
    <property type="match status" value="1"/>
</dbReference>
<dbReference type="Proteomes" id="UP001223079">
    <property type="component" value="Unassembled WGS sequence"/>
</dbReference>
<dbReference type="PANTHER" id="PTHR30514:SF21">
    <property type="entry name" value="RPIR-FAMILY TRANSCRIPTIONAL REGULATOR"/>
    <property type="match status" value="1"/>
</dbReference>
<dbReference type="GO" id="GO:0003677">
    <property type="term" value="F:DNA binding"/>
    <property type="evidence" value="ECO:0007669"/>
    <property type="project" value="UniProtKB-KW"/>
</dbReference>
<reference evidence="6 7" key="1">
    <citation type="submission" date="2023-07" db="EMBL/GenBank/DDBJ databases">
        <title>Genomic Encyclopedia of Type Strains, Phase IV (KMG-IV): sequencing the most valuable type-strain genomes for metagenomic binning, comparative biology and taxonomic classification.</title>
        <authorList>
            <person name="Goeker M."/>
        </authorList>
    </citation>
    <scope>NUCLEOTIDE SEQUENCE [LARGE SCALE GENOMIC DNA]</scope>
    <source>
        <strain evidence="6 7">DSM 105143</strain>
    </source>
</reference>
<dbReference type="PANTHER" id="PTHR30514">
    <property type="entry name" value="GLUCOKINASE"/>
    <property type="match status" value="1"/>
</dbReference>
<dbReference type="InterPro" id="IPR036388">
    <property type="entry name" value="WH-like_DNA-bd_sf"/>
</dbReference>
<feature type="domain" description="SIS" evidence="5">
    <location>
        <begin position="119"/>
        <end position="258"/>
    </location>
</feature>
<dbReference type="Pfam" id="PF01380">
    <property type="entry name" value="SIS"/>
    <property type="match status" value="1"/>
</dbReference>
<dbReference type="EMBL" id="JAUSTM010000007">
    <property type="protein sequence ID" value="MDQ0222383.1"/>
    <property type="molecule type" value="Genomic_DNA"/>
</dbReference>
<organism evidence="6 7">
    <name type="scientific">Streptococcus moroccensis</name>
    <dbReference type="NCBI Taxonomy" id="1451356"/>
    <lineage>
        <taxon>Bacteria</taxon>
        <taxon>Bacillati</taxon>
        <taxon>Bacillota</taxon>
        <taxon>Bacilli</taxon>
        <taxon>Lactobacillales</taxon>
        <taxon>Streptococcaceae</taxon>
        <taxon>Streptococcus</taxon>
    </lineage>
</organism>
<evidence type="ECO:0000256" key="2">
    <source>
        <dbReference type="ARBA" id="ARBA00023125"/>
    </source>
</evidence>
<keyword evidence="1" id="KW-0805">Transcription regulation</keyword>
<keyword evidence="7" id="KW-1185">Reference proteome</keyword>
<dbReference type="InterPro" id="IPR009057">
    <property type="entry name" value="Homeodomain-like_sf"/>
</dbReference>